<dbReference type="Proteomes" id="UP000547976">
    <property type="component" value="Unassembled WGS sequence"/>
</dbReference>
<dbReference type="AlphaFoldDB" id="A0A8H5Q3M8"/>
<dbReference type="EMBL" id="JAAOAV010000051">
    <property type="protein sequence ID" value="KAF5607432.1"/>
    <property type="molecule type" value="Genomic_DNA"/>
</dbReference>
<dbReference type="OrthoDB" id="3223806at2759"/>
<accession>A0A8H5Q3M8</accession>
<evidence type="ECO:0000313" key="2">
    <source>
        <dbReference type="Proteomes" id="UP000547976"/>
    </source>
</evidence>
<name>A0A8H5Q3M8_GIBSU</name>
<gene>
    <name evidence="1" type="ORF">FSUBG_5332</name>
</gene>
<dbReference type="RefSeq" id="XP_036539251.1">
    <property type="nucleotide sequence ID" value="XM_036683417.1"/>
</dbReference>
<protein>
    <submittedName>
        <fullName evidence="1">Uncharacterized protein</fullName>
    </submittedName>
</protein>
<keyword evidence="2" id="KW-1185">Reference proteome</keyword>
<sequence>MYVDENQNFRLRDKAKEEMTSLPLISAYSDNNVEELMGLLNYLSSYQLVADITQGSGGRRPNLQYEIKEASKDDQNPTPFEFAPSSEIVAKEEFLQDVFVDIDIPDLLDPIKNNPDFKMSDRFKTFITNTAVDFRDYELPDLTRDPSKLRSRAANRADARRPRFSAWVVEEVTITTERRSNGSYITYQN</sequence>
<evidence type="ECO:0000313" key="1">
    <source>
        <dbReference type="EMBL" id="KAF5607432.1"/>
    </source>
</evidence>
<reference evidence="1 2" key="1">
    <citation type="submission" date="2020-05" db="EMBL/GenBank/DDBJ databases">
        <title>Identification and distribution of gene clusters putatively required for synthesis of sphingolipid metabolism inhibitors in phylogenetically diverse species of the filamentous fungus Fusarium.</title>
        <authorList>
            <person name="Kim H.-S."/>
            <person name="Busman M."/>
            <person name="Brown D.W."/>
            <person name="Divon H."/>
            <person name="Uhlig S."/>
            <person name="Proctor R.H."/>
        </authorList>
    </citation>
    <scope>NUCLEOTIDE SEQUENCE [LARGE SCALE GENOMIC DNA]</scope>
    <source>
        <strain evidence="1 2">NRRL 66333</strain>
    </source>
</reference>
<organism evidence="1 2">
    <name type="scientific">Gibberella subglutinans</name>
    <name type="common">Fusarium subglutinans</name>
    <dbReference type="NCBI Taxonomy" id="42677"/>
    <lineage>
        <taxon>Eukaryota</taxon>
        <taxon>Fungi</taxon>
        <taxon>Dikarya</taxon>
        <taxon>Ascomycota</taxon>
        <taxon>Pezizomycotina</taxon>
        <taxon>Sordariomycetes</taxon>
        <taxon>Hypocreomycetidae</taxon>
        <taxon>Hypocreales</taxon>
        <taxon>Nectriaceae</taxon>
        <taxon>Fusarium</taxon>
        <taxon>Fusarium fujikuroi species complex</taxon>
    </lineage>
</organism>
<comment type="caution">
    <text evidence="1">The sequence shown here is derived from an EMBL/GenBank/DDBJ whole genome shotgun (WGS) entry which is preliminary data.</text>
</comment>
<proteinExistence type="predicted"/>
<dbReference type="GeneID" id="59318135"/>